<evidence type="ECO:0000259" key="7">
    <source>
        <dbReference type="Pfam" id="PF05199"/>
    </source>
</evidence>
<dbReference type="GO" id="GO:0016614">
    <property type="term" value="F:oxidoreductase activity, acting on CH-OH group of donors"/>
    <property type="evidence" value="ECO:0007669"/>
    <property type="project" value="InterPro"/>
</dbReference>
<dbReference type="OrthoDB" id="1154541at2"/>
<dbReference type="InterPro" id="IPR000172">
    <property type="entry name" value="GMC_OxRdtase_N"/>
</dbReference>
<gene>
    <name evidence="8" type="ORF">EWU20_06580</name>
</gene>
<dbReference type="RefSeq" id="WP_130923192.1">
    <property type="nucleotide sequence ID" value="NZ_SEWY01000003.1"/>
</dbReference>
<protein>
    <submittedName>
        <fullName evidence="8">GMC family oxidoreductase</fullName>
    </submittedName>
</protein>
<dbReference type="InterPro" id="IPR036188">
    <property type="entry name" value="FAD/NAD-bd_sf"/>
</dbReference>
<dbReference type="SUPFAM" id="SSF51905">
    <property type="entry name" value="FAD/NAD(P)-binding domain"/>
    <property type="match status" value="1"/>
</dbReference>
<dbReference type="EMBL" id="SEWY01000003">
    <property type="protein sequence ID" value="TBH73036.1"/>
    <property type="molecule type" value="Genomic_DNA"/>
</dbReference>
<dbReference type="InterPro" id="IPR051473">
    <property type="entry name" value="P2Ox-like"/>
</dbReference>
<comment type="cofactor">
    <cofactor evidence="1">
        <name>FAD</name>
        <dbReference type="ChEBI" id="CHEBI:57692"/>
    </cofactor>
</comment>
<dbReference type="InterPro" id="IPR007867">
    <property type="entry name" value="GMC_OxRtase_C"/>
</dbReference>
<organism evidence="8 9">
    <name type="scientific">Aquirufa antheringensis</name>
    <dbReference type="NCBI Taxonomy" id="2516559"/>
    <lineage>
        <taxon>Bacteria</taxon>
        <taxon>Pseudomonadati</taxon>
        <taxon>Bacteroidota</taxon>
        <taxon>Cytophagia</taxon>
        <taxon>Cytophagales</taxon>
        <taxon>Flectobacillaceae</taxon>
        <taxon>Aquirufa</taxon>
    </lineage>
</organism>
<keyword evidence="4" id="KW-0274">FAD</keyword>
<evidence type="ECO:0000256" key="3">
    <source>
        <dbReference type="ARBA" id="ARBA00022630"/>
    </source>
</evidence>
<feature type="domain" description="Glucose-methanol-choline oxidoreductase N-terminal" evidence="6">
    <location>
        <begin position="225"/>
        <end position="319"/>
    </location>
</feature>
<evidence type="ECO:0000256" key="1">
    <source>
        <dbReference type="ARBA" id="ARBA00001974"/>
    </source>
</evidence>
<proteinExistence type="inferred from homology"/>
<dbReference type="GO" id="GO:0050660">
    <property type="term" value="F:flavin adenine dinucleotide binding"/>
    <property type="evidence" value="ECO:0007669"/>
    <property type="project" value="InterPro"/>
</dbReference>
<dbReference type="SUPFAM" id="SSF54373">
    <property type="entry name" value="FAD-linked reductases, C-terminal domain"/>
    <property type="match status" value="1"/>
</dbReference>
<dbReference type="Proteomes" id="UP000293583">
    <property type="component" value="Unassembled WGS sequence"/>
</dbReference>
<accession>A0A4Q9BB30</accession>
<feature type="domain" description="Glucose-methanol-choline oxidoreductase C-terminal" evidence="7">
    <location>
        <begin position="432"/>
        <end position="551"/>
    </location>
</feature>
<dbReference type="Pfam" id="PF00732">
    <property type="entry name" value="GMC_oxred_N"/>
    <property type="match status" value="1"/>
</dbReference>
<evidence type="ECO:0000256" key="5">
    <source>
        <dbReference type="ARBA" id="ARBA00023002"/>
    </source>
</evidence>
<reference evidence="8 9" key="1">
    <citation type="submission" date="2019-02" db="EMBL/GenBank/DDBJ databases">
        <title>Genome of a new Bacteroidetes strain.</title>
        <authorList>
            <person name="Pitt A."/>
        </authorList>
    </citation>
    <scope>NUCLEOTIDE SEQUENCE [LARGE SCALE GENOMIC DNA]</scope>
    <source>
        <strain evidence="8 9">103A-SOEBACH</strain>
    </source>
</reference>
<evidence type="ECO:0000256" key="4">
    <source>
        <dbReference type="ARBA" id="ARBA00022827"/>
    </source>
</evidence>
<dbReference type="Pfam" id="PF05199">
    <property type="entry name" value="GMC_oxred_C"/>
    <property type="match status" value="1"/>
</dbReference>
<evidence type="ECO:0000313" key="9">
    <source>
        <dbReference type="Proteomes" id="UP000293583"/>
    </source>
</evidence>
<keyword evidence="5" id="KW-0560">Oxidoreductase</keyword>
<keyword evidence="9" id="KW-1185">Reference proteome</keyword>
<sequence>MNILTNAEKRTYGAIVIGSGMAGGWAAKEFCDKGIKTLVLERGRKVTHNEDYPTTLLSPWEMEHRGQLTKQEIDENPIISKCYAFREDAKHFFVKDAEHPYIQDKPFDWIRGYQTGGKSLLWARQTQRWSQLDFDGPARDGFAVPWPITYKEIDPWYSYVEHFAGISGNKDGLDSLPDGDFLPPMELTCVEKHFQKEMKRLYADRHVIIGRCAHLTEPRDIHIQQGRGTCLGRNLCQRGCPYGGYFSANSSTLPWAAKTGNMTLRTDSVVHSIIYDEKKQKAVGVRVVDAHTKEMVEYYAKVIFVTAAAINTNLILLNSKSSRFPNGLGNDSGLLGTHVAFHNYRASLSAEYEGYLDYKTSGGRPNSGYIPRFRNLYKQETNFLRGYAAGMSGGRGTHADQSSVGESLKNSLLNPKWSNWYAGSHMMGETIPKESNKVALDATKKDAWGMPLLHMDVSYDNNDDLMVKDFIDQFTEMYEKAGFKNIKTRDSHAPAGLDIHEMGGVRMGSDPKTSLLNKWNQMHHVKNVFVTDGACMTSTSTQNPSLTYMAFTARAVDFAVKEMKKGNL</sequence>
<dbReference type="AlphaFoldDB" id="A0A4Q9BB30"/>
<dbReference type="PANTHER" id="PTHR42784:SF1">
    <property type="entry name" value="PYRANOSE 2-OXIDASE"/>
    <property type="match status" value="1"/>
</dbReference>
<evidence type="ECO:0000256" key="2">
    <source>
        <dbReference type="ARBA" id="ARBA00010790"/>
    </source>
</evidence>
<evidence type="ECO:0000259" key="6">
    <source>
        <dbReference type="Pfam" id="PF00732"/>
    </source>
</evidence>
<name>A0A4Q9BB30_9BACT</name>
<dbReference type="PANTHER" id="PTHR42784">
    <property type="entry name" value="PYRANOSE 2-OXIDASE"/>
    <property type="match status" value="1"/>
</dbReference>
<keyword evidence="3" id="KW-0285">Flavoprotein</keyword>
<comment type="caution">
    <text evidence="8">The sequence shown here is derived from an EMBL/GenBank/DDBJ whole genome shotgun (WGS) entry which is preliminary data.</text>
</comment>
<evidence type="ECO:0000313" key="8">
    <source>
        <dbReference type="EMBL" id="TBH73036.1"/>
    </source>
</evidence>
<dbReference type="Gene3D" id="3.50.50.60">
    <property type="entry name" value="FAD/NAD(P)-binding domain"/>
    <property type="match status" value="2"/>
</dbReference>
<comment type="similarity">
    <text evidence="2">Belongs to the GMC oxidoreductase family.</text>
</comment>